<evidence type="ECO:0000313" key="8">
    <source>
        <dbReference type="EMBL" id="EPD31018.1"/>
    </source>
</evidence>
<dbReference type="OrthoDB" id="9811714at2"/>
<evidence type="ECO:0000256" key="1">
    <source>
        <dbReference type="ARBA" id="ARBA00010254"/>
    </source>
</evidence>
<dbReference type="PRINTS" id="PR00973">
    <property type="entry name" value="RIBOSOMALS17"/>
</dbReference>
<dbReference type="InterPro" id="IPR019984">
    <property type="entry name" value="Ribosomal_uS17_bact/chlr"/>
</dbReference>
<dbReference type="GO" id="GO:0022627">
    <property type="term" value="C:cytosolic small ribosomal subunit"/>
    <property type="evidence" value="ECO:0007669"/>
    <property type="project" value="UniProtKB-UniRule"/>
</dbReference>
<name>A0A9W5REJ6_9ACTO</name>
<dbReference type="EMBL" id="AGWN01000001">
    <property type="protein sequence ID" value="EPD31018.1"/>
    <property type="molecule type" value="Genomic_DNA"/>
</dbReference>
<dbReference type="InterPro" id="IPR019979">
    <property type="entry name" value="Ribosomal_uS17_CS"/>
</dbReference>
<dbReference type="PROSITE" id="PS00056">
    <property type="entry name" value="RIBOSOMAL_S17"/>
    <property type="match status" value="1"/>
</dbReference>
<dbReference type="NCBIfam" id="NF004123">
    <property type="entry name" value="PRK05610.1"/>
    <property type="match status" value="1"/>
</dbReference>
<dbReference type="GO" id="GO:0003735">
    <property type="term" value="F:structural constituent of ribosome"/>
    <property type="evidence" value="ECO:0007669"/>
    <property type="project" value="UniProtKB-UniRule"/>
</dbReference>
<dbReference type="CDD" id="cd00364">
    <property type="entry name" value="Ribosomal_uS17"/>
    <property type="match status" value="1"/>
</dbReference>
<dbReference type="FunFam" id="2.40.50.140:FF:000123">
    <property type="entry name" value="30S ribosomal protein S17"/>
    <property type="match status" value="1"/>
</dbReference>
<evidence type="ECO:0000256" key="5">
    <source>
        <dbReference type="ARBA" id="ARBA00023274"/>
    </source>
</evidence>
<evidence type="ECO:0000256" key="6">
    <source>
        <dbReference type="HAMAP-Rule" id="MF_01345"/>
    </source>
</evidence>
<dbReference type="Proteomes" id="UP000014387">
    <property type="component" value="Unassembled WGS sequence"/>
</dbReference>
<dbReference type="PANTHER" id="PTHR10744:SF1">
    <property type="entry name" value="SMALL RIBOSOMAL SUBUNIT PROTEIN US17M"/>
    <property type="match status" value="1"/>
</dbReference>
<proteinExistence type="inferred from homology"/>
<keyword evidence="2 6" id="KW-0699">rRNA-binding</keyword>
<dbReference type="HAMAP" id="MF_01345_B">
    <property type="entry name" value="Ribosomal_uS17_B"/>
    <property type="match status" value="1"/>
</dbReference>
<dbReference type="AlphaFoldDB" id="A0A9W5REJ6"/>
<keyword evidence="5 6" id="KW-0687">Ribonucleoprotein</keyword>
<evidence type="ECO:0000256" key="4">
    <source>
        <dbReference type="ARBA" id="ARBA00022980"/>
    </source>
</evidence>
<dbReference type="InterPro" id="IPR000266">
    <property type="entry name" value="Ribosomal_uS17"/>
</dbReference>
<evidence type="ECO:0000256" key="3">
    <source>
        <dbReference type="ARBA" id="ARBA00022884"/>
    </source>
</evidence>
<comment type="caution">
    <text evidence="8">The sequence shown here is derived from an EMBL/GenBank/DDBJ whole genome shotgun (WGS) entry which is preliminary data.</text>
</comment>
<dbReference type="RefSeq" id="WP_016444130.1">
    <property type="nucleotide sequence ID" value="NZ_KE150266.1"/>
</dbReference>
<comment type="subunit">
    <text evidence="6">Part of the 30S ribosomal subunit.</text>
</comment>
<dbReference type="PANTHER" id="PTHR10744">
    <property type="entry name" value="40S RIBOSOMAL PROTEIN S11 FAMILY MEMBER"/>
    <property type="match status" value="1"/>
</dbReference>
<dbReference type="SUPFAM" id="SSF50249">
    <property type="entry name" value="Nucleic acid-binding proteins"/>
    <property type="match status" value="1"/>
</dbReference>
<evidence type="ECO:0000256" key="2">
    <source>
        <dbReference type="ARBA" id="ARBA00022730"/>
    </source>
</evidence>
<dbReference type="Pfam" id="PF00366">
    <property type="entry name" value="Ribosomal_S17"/>
    <property type="match status" value="1"/>
</dbReference>
<comment type="similarity">
    <text evidence="1 6 7">Belongs to the universal ribosomal protein uS17 family.</text>
</comment>
<gene>
    <name evidence="6" type="primary">rpsQ</name>
    <name evidence="8" type="ORF">HMPREF9238_00774</name>
</gene>
<dbReference type="GO" id="GO:0006412">
    <property type="term" value="P:translation"/>
    <property type="evidence" value="ECO:0007669"/>
    <property type="project" value="UniProtKB-UniRule"/>
</dbReference>
<organism evidence="8 9">
    <name type="scientific">Gleimia europaea ACS-120-V-Col10b</name>
    <dbReference type="NCBI Taxonomy" id="883069"/>
    <lineage>
        <taxon>Bacteria</taxon>
        <taxon>Bacillati</taxon>
        <taxon>Actinomycetota</taxon>
        <taxon>Actinomycetes</taxon>
        <taxon>Actinomycetales</taxon>
        <taxon>Actinomycetaceae</taxon>
        <taxon>Gleimia</taxon>
    </lineage>
</organism>
<keyword evidence="3 6" id="KW-0694">RNA-binding</keyword>
<dbReference type="Gene3D" id="2.40.50.140">
    <property type="entry name" value="Nucleic acid-binding proteins"/>
    <property type="match status" value="1"/>
</dbReference>
<evidence type="ECO:0000313" key="9">
    <source>
        <dbReference type="Proteomes" id="UP000014387"/>
    </source>
</evidence>
<sequence length="89" mass="10536">MSETPVVRNHRKVRRGYVVSDKMDRTVVVELEDRTKHPLYGKVVTRTKKVKAHDENNDIRVGDLVRIMETRPLSKTKRWRVVEVIERAK</sequence>
<protein>
    <recommendedName>
        <fullName evidence="6">Small ribosomal subunit protein uS17</fullName>
    </recommendedName>
</protein>
<dbReference type="GO" id="GO:0019843">
    <property type="term" value="F:rRNA binding"/>
    <property type="evidence" value="ECO:0007669"/>
    <property type="project" value="UniProtKB-UniRule"/>
</dbReference>
<comment type="function">
    <text evidence="6">One of the primary rRNA binding proteins, it binds specifically to the 5'-end of 16S ribosomal RNA.</text>
</comment>
<keyword evidence="9" id="KW-1185">Reference proteome</keyword>
<dbReference type="InterPro" id="IPR012340">
    <property type="entry name" value="NA-bd_OB-fold"/>
</dbReference>
<keyword evidence="4 6" id="KW-0689">Ribosomal protein</keyword>
<reference evidence="8 9" key="1">
    <citation type="submission" date="2013-05" db="EMBL/GenBank/DDBJ databases">
        <title>The Genome Sequence of Actinomyces europaeus ACS-120-V-COL10B.</title>
        <authorList>
            <consortium name="The Broad Institute Genomics Platform"/>
            <person name="Earl A."/>
            <person name="Ward D."/>
            <person name="Feldgarden M."/>
            <person name="Gevers D."/>
            <person name="Saerens B."/>
            <person name="Vaneechoutte M."/>
            <person name="Walker B."/>
            <person name="Young S."/>
            <person name="Zeng Q."/>
            <person name="Gargeya S."/>
            <person name="Fitzgerald M."/>
            <person name="Haas B."/>
            <person name="Abouelleil A."/>
            <person name="Allen A.W."/>
            <person name="Alvarado L."/>
            <person name="Arachchi H.M."/>
            <person name="Berlin A.M."/>
            <person name="Chapman S.B."/>
            <person name="Gainer-Dewar J."/>
            <person name="Goldberg J."/>
            <person name="Griggs A."/>
            <person name="Gujja S."/>
            <person name="Hansen M."/>
            <person name="Howarth C."/>
            <person name="Imamovic A."/>
            <person name="Ireland A."/>
            <person name="Larimer J."/>
            <person name="McCowan C."/>
            <person name="Murphy C."/>
            <person name="Pearson M."/>
            <person name="Poon T.W."/>
            <person name="Priest M."/>
            <person name="Roberts A."/>
            <person name="Saif S."/>
            <person name="Shea T."/>
            <person name="Sisk P."/>
            <person name="Sykes S."/>
            <person name="Wortman J."/>
            <person name="Nusbaum C."/>
            <person name="Birren B."/>
        </authorList>
    </citation>
    <scope>NUCLEOTIDE SEQUENCE [LARGE SCALE GENOMIC DNA]</scope>
    <source>
        <strain evidence="8 9">ACS-120-V-Col10b</strain>
    </source>
</reference>
<evidence type="ECO:0000256" key="7">
    <source>
        <dbReference type="RuleBase" id="RU003872"/>
    </source>
</evidence>
<accession>A0A9W5REJ6</accession>
<dbReference type="NCBIfam" id="TIGR03635">
    <property type="entry name" value="uS17_bact"/>
    <property type="match status" value="1"/>
</dbReference>